<sequence length="130" mass="14756">MKRSLLWLLLVVGSISCKKNKDTSLNDLAGTWEYQKSDGACTTLGWTPVTTTYHFLDNNYAWYEGGKLIRNGIFSIEPNVKDPAGKTCSKLIFDNRPDSAAAYYEWKGNELVIRQFGLSCGVDRYFKRVN</sequence>
<dbReference type="PROSITE" id="PS51257">
    <property type="entry name" value="PROKAR_LIPOPROTEIN"/>
    <property type="match status" value="1"/>
</dbReference>
<comment type="caution">
    <text evidence="1">The sequence shown here is derived from an EMBL/GenBank/DDBJ whole genome shotgun (WGS) entry which is preliminary data.</text>
</comment>
<organism evidence="1 2">
    <name type="scientific">Chitinophaga qingshengii</name>
    <dbReference type="NCBI Taxonomy" id="1569794"/>
    <lineage>
        <taxon>Bacteria</taxon>
        <taxon>Pseudomonadati</taxon>
        <taxon>Bacteroidota</taxon>
        <taxon>Chitinophagia</taxon>
        <taxon>Chitinophagales</taxon>
        <taxon>Chitinophagaceae</taxon>
        <taxon>Chitinophaga</taxon>
    </lineage>
</organism>
<protein>
    <recommendedName>
        <fullName evidence="3">Lipocalin-like domain-containing protein</fullName>
    </recommendedName>
</protein>
<accession>A0ABR7TPW9</accession>
<evidence type="ECO:0000313" key="1">
    <source>
        <dbReference type="EMBL" id="MBC9931484.1"/>
    </source>
</evidence>
<dbReference type="RefSeq" id="WP_188088504.1">
    <property type="nucleotide sequence ID" value="NZ_JACVFC010000001.1"/>
</dbReference>
<name>A0ABR7TPW9_9BACT</name>
<dbReference type="EMBL" id="JACVFC010000001">
    <property type="protein sequence ID" value="MBC9931484.1"/>
    <property type="molecule type" value="Genomic_DNA"/>
</dbReference>
<proteinExistence type="predicted"/>
<reference evidence="1 2" key="1">
    <citation type="submission" date="2020-09" db="EMBL/GenBank/DDBJ databases">
        <title>Genome sequences of type strains of Chitinophaga qingshengii and Chitinophaga varians.</title>
        <authorList>
            <person name="Kittiwongwattana C."/>
        </authorList>
    </citation>
    <scope>NUCLEOTIDE SEQUENCE [LARGE SCALE GENOMIC DNA]</scope>
    <source>
        <strain evidence="1 2">JCM 30026</strain>
    </source>
</reference>
<evidence type="ECO:0000313" key="2">
    <source>
        <dbReference type="Proteomes" id="UP000659124"/>
    </source>
</evidence>
<dbReference type="Proteomes" id="UP000659124">
    <property type="component" value="Unassembled WGS sequence"/>
</dbReference>
<gene>
    <name evidence="1" type="ORF">ICL07_13940</name>
</gene>
<evidence type="ECO:0008006" key="3">
    <source>
        <dbReference type="Google" id="ProtNLM"/>
    </source>
</evidence>
<keyword evidence="2" id="KW-1185">Reference proteome</keyword>